<organism evidence="2 3">
    <name type="scientific">Streptomyces bikiniensis</name>
    <dbReference type="NCBI Taxonomy" id="1896"/>
    <lineage>
        <taxon>Bacteria</taxon>
        <taxon>Bacillati</taxon>
        <taxon>Actinomycetota</taxon>
        <taxon>Actinomycetes</taxon>
        <taxon>Kitasatosporales</taxon>
        <taxon>Streptomycetaceae</taxon>
        <taxon>Streptomyces</taxon>
    </lineage>
</organism>
<accession>A0ABW8CX97</accession>
<keyword evidence="1" id="KW-1133">Transmembrane helix</keyword>
<evidence type="ECO:0000313" key="3">
    <source>
        <dbReference type="Proteomes" id="UP001614391"/>
    </source>
</evidence>
<evidence type="ECO:0000256" key="1">
    <source>
        <dbReference type="SAM" id="Phobius"/>
    </source>
</evidence>
<keyword evidence="1" id="KW-0812">Transmembrane</keyword>
<protein>
    <submittedName>
        <fullName evidence="2">DUF6518 family protein</fullName>
    </submittedName>
</protein>
<feature type="transmembrane region" description="Helical" evidence="1">
    <location>
        <begin position="197"/>
        <end position="220"/>
    </location>
</feature>
<feature type="transmembrane region" description="Helical" evidence="1">
    <location>
        <begin position="21"/>
        <end position="43"/>
    </location>
</feature>
<feature type="transmembrane region" description="Helical" evidence="1">
    <location>
        <begin position="80"/>
        <end position="101"/>
    </location>
</feature>
<keyword evidence="1" id="KW-0472">Membrane</keyword>
<name>A0ABW8CX97_STRBI</name>
<dbReference type="Proteomes" id="UP001614391">
    <property type="component" value="Unassembled WGS sequence"/>
</dbReference>
<feature type="transmembrane region" description="Helical" evidence="1">
    <location>
        <begin position="49"/>
        <end position="68"/>
    </location>
</feature>
<comment type="caution">
    <text evidence="2">The sequence shown here is derived from an EMBL/GenBank/DDBJ whole genome shotgun (WGS) entry which is preliminary data.</text>
</comment>
<dbReference type="EMBL" id="JBITYT010000010">
    <property type="protein sequence ID" value="MFI9122218.1"/>
    <property type="molecule type" value="Genomic_DNA"/>
</dbReference>
<gene>
    <name evidence="2" type="ORF">ACIGW0_22890</name>
</gene>
<sequence>MNTSPVIAPVSGLRGRGRVGATALAFAGGLLLGVLTNLAQGWLPGAWNQIANSGGVWSVAAFAAGALLAGRAGQGGRGGLFVAAVAGLCAEAGLVVGYYGYAEVARDGMGSLFAPLVWLAMAFVAGPLFGVAGLWWRGACPRRRVVGVAALGGVFGAEAIHYARVLHYAAQAWACLAVLVLVTLLMGRTPKERASSLLAAVPFSLAAYLLLYELVLSALLG</sequence>
<dbReference type="InterPro" id="IPR045393">
    <property type="entry name" value="DUF6518"/>
</dbReference>
<proteinExistence type="predicted"/>
<keyword evidence="3" id="KW-1185">Reference proteome</keyword>
<feature type="transmembrane region" description="Helical" evidence="1">
    <location>
        <begin position="168"/>
        <end position="185"/>
    </location>
</feature>
<feature type="transmembrane region" description="Helical" evidence="1">
    <location>
        <begin position="145"/>
        <end position="162"/>
    </location>
</feature>
<feature type="transmembrane region" description="Helical" evidence="1">
    <location>
        <begin position="113"/>
        <end position="136"/>
    </location>
</feature>
<dbReference type="RefSeq" id="WP_399617743.1">
    <property type="nucleotide sequence ID" value="NZ_JBITYT010000010.1"/>
</dbReference>
<evidence type="ECO:0000313" key="2">
    <source>
        <dbReference type="EMBL" id="MFI9122218.1"/>
    </source>
</evidence>
<reference evidence="2 3" key="1">
    <citation type="submission" date="2024-10" db="EMBL/GenBank/DDBJ databases">
        <title>The Natural Products Discovery Center: Release of the First 8490 Sequenced Strains for Exploring Actinobacteria Biosynthetic Diversity.</title>
        <authorList>
            <person name="Kalkreuter E."/>
            <person name="Kautsar S.A."/>
            <person name="Yang D."/>
            <person name="Bader C.D."/>
            <person name="Teijaro C.N."/>
            <person name="Fluegel L."/>
            <person name="Davis C.M."/>
            <person name="Simpson J.R."/>
            <person name="Lauterbach L."/>
            <person name="Steele A.D."/>
            <person name="Gui C."/>
            <person name="Meng S."/>
            <person name="Li G."/>
            <person name="Viehrig K."/>
            <person name="Ye F."/>
            <person name="Su P."/>
            <person name="Kiefer A.F."/>
            <person name="Nichols A."/>
            <person name="Cepeda A.J."/>
            <person name="Yan W."/>
            <person name="Fan B."/>
            <person name="Jiang Y."/>
            <person name="Adhikari A."/>
            <person name="Zheng C.-J."/>
            <person name="Schuster L."/>
            <person name="Cowan T.M."/>
            <person name="Smanski M.J."/>
            <person name="Chevrette M.G."/>
            <person name="De Carvalho L.P.S."/>
            <person name="Shen B."/>
        </authorList>
    </citation>
    <scope>NUCLEOTIDE SEQUENCE [LARGE SCALE GENOMIC DNA]</scope>
    <source>
        <strain evidence="2 3">NPDC053346</strain>
    </source>
</reference>
<dbReference type="Pfam" id="PF20128">
    <property type="entry name" value="DUF6518"/>
    <property type="match status" value="1"/>
</dbReference>